<feature type="chain" id="PRO_5039321597" description="Lipoprotein" evidence="2">
    <location>
        <begin position="20"/>
        <end position="223"/>
    </location>
</feature>
<dbReference type="EMBL" id="JACRST010000013">
    <property type="protein sequence ID" value="MBC8547078.1"/>
    <property type="molecule type" value="Genomic_DNA"/>
</dbReference>
<evidence type="ECO:0000256" key="2">
    <source>
        <dbReference type="SAM" id="SignalP"/>
    </source>
</evidence>
<evidence type="ECO:0000313" key="3">
    <source>
        <dbReference type="EMBL" id="MBC8547078.1"/>
    </source>
</evidence>
<evidence type="ECO:0000256" key="1">
    <source>
        <dbReference type="SAM" id="MobiDB-lite"/>
    </source>
</evidence>
<dbReference type="AlphaFoldDB" id="A0A926E002"/>
<feature type="region of interest" description="Disordered" evidence="1">
    <location>
        <begin position="25"/>
        <end position="58"/>
    </location>
</feature>
<dbReference type="Proteomes" id="UP000653127">
    <property type="component" value="Unassembled WGS sequence"/>
</dbReference>
<feature type="compositionally biased region" description="Low complexity" evidence="1">
    <location>
        <begin position="25"/>
        <end position="51"/>
    </location>
</feature>
<reference evidence="3" key="1">
    <citation type="submission" date="2020-08" db="EMBL/GenBank/DDBJ databases">
        <title>Genome public.</title>
        <authorList>
            <person name="Liu C."/>
            <person name="Sun Q."/>
        </authorList>
    </citation>
    <scope>NUCLEOTIDE SEQUENCE</scope>
    <source>
        <strain evidence="3">NSJ-31</strain>
    </source>
</reference>
<evidence type="ECO:0000313" key="4">
    <source>
        <dbReference type="Proteomes" id="UP000653127"/>
    </source>
</evidence>
<keyword evidence="4" id="KW-1185">Reference proteome</keyword>
<gene>
    <name evidence="3" type="ORF">H8711_09065</name>
</gene>
<dbReference type="PROSITE" id="PS51257">
    <property type="entry name" value="PROKAR_LIPOPROTEIN"/>
    <property type="match status" value="1"/>
</dbReference>
<proteinExistence type="predicted"/>
<organism evidence="3 4">
    <name type="scientific">Ligaoa zhengdingensis</name>
    <dbReference type="NCBI Taxonomy" id="2763658"/>
    <lineage>
        <taxon>Bacteria</taxon>
        <taxon>Bacillati</taxon>
        <taxon>Bacillota</taxon>
        <taxon>Clostridia</taxon>
        <taxon>Eubacteriales</taxon>
        <taxon>Oscillospiraceae</taxon>
        <taxon>Ligaoa</taxon>
    </lineage>
</organism>
<accession>A0A926E002</accession>
<sequence length="223" mass="23282">MKRIAICSLALLFALSTAACGWKRPASSSSAPEPASSTPPVSSSAAPSQAEAEGETPEEAVNNLVKAVKALDLETAKGYLGGDLALKTEKLDLTSEQNKELAQAVVKDLSCKVLSSEMDGENATVKAEITTLDFGSVVQSFLGKSIALTMGNLGKSGDGLNTKLMDALRECIQDCNKTATKTVDIALEPSDDSWVVSNSDELQDALLGGLSSLVKEFSSLLPQ</sequence>
<feature type="signal peptide" evidence="2">
    <location>
        <begin position="1"/>
        <end position="19"/>
    </location>
</feature>
<keyword evidence="2" id="KW-0732">Signal</keyword>
<dbReference type="RefSeq" id="WP_249283151.1">
    <property type="nucleotide sequence ID" value="NZ_JACRST010000013.1"/>
</dbReference>
<protein>
    <recommendedName>
        <fullName evidence="5">Lipoprotein</fullName>
    </recommendedName>
</protein>
<comment type="caution">
    <text evidence="3">The sequence shown here is derived from an EMBL/GenBank/DDBJ whole genome shotgun (WGS) entry which is preliminary data.</text>
</comment>
<evidence type="ECO:0008006" key="5">
    <source>
        <dbReference type="Google" id="ProtNLM"/>
    </source>
</evidence>
<name>A0A926E002_9FIRM</name>